<proteinExistence type="predicted"/>
<keyword evidence="3" id="KW-1185">Reference proteome</keyword>
<sequence length="290" mass="33161">MNGYLKLIRKSYFAIFNAGLLKTNPVYDWHYFVQNLIKRGDVILDIGANMGYYSCLFSKLTGNRGKVYSIEPVAPLVKQLKKQIKRKKNITVLPLALGNENKDEVCLGLPEGIRKTGYIQHGLFSIQDPQGLKENKFVFGAAQRKGSEVFSGLTRIDYIKCDVEGYEKVILKDMEPLLVRHQPMVQVEIRNDHFTELISFFKKIGYRAFKLDAKKLVTLEGLSSAQQRHFDTLFVPPRHFTRIKPFTGHIDPKPINTSTCKIRPAENQSIFFYRNPSSHHNLPQANKADG</sequence>
<dbReference type="PANTHER" id="PTHR34203:SF15">
    <property type="entry name" value="SLL1173 PROTEIN"/>
    <property type="match status" value="1"/>
</dbReference>
<protein>
    <recommendedName>
        <fullName evidence="1">Methyltransferase FkbM domain-containing protein</fullName>
    </recommendedName>
</protein>
<feature type="domain" description="Methyltransferase FkbM" evidence="1">
    <location>
        <begin position="45"/>
        <end position="207"/>
    </location>
</feature>
<dbReference type="Gene3D" id="3.40.50.150">
    <property type="entry name" value="Vaccinia Virus protein VP39"/>
    <property type="match status" value="1"/>
</dbReference>
<evidence type="ECO:0000313" key="3">
    <source>
        <dbReference type="Proteomes" id="UP001501207"/>
    </source>
</evidence>
<dbReference type="NCBIfam" id="TIGR01444">
    <property type="entry name" value="fkbM_fam"/>
    <property type="match status" value="1"/>
</dbReference>
<reference evidence="3" key="1">
    <citation type="journal article" date="2019" name="Int. J. Syst. Evol. Microbiol.">
        <title>The Global Catalogue of Microorganisms (GCM) 10K type strain sequencing project: providing services to taxonomists for standard genome sequencing and annotation.</title>
        <authorList>
            <consortium name="The Broad Institute Genomics Platform"/>
            <consortium name="The Broad Institute Genome Sequencing Center for Infectious Disease"/>
            <person name="Wu L."/>
            <person name="Ma J."/>
        </authorList>
    </citation>
    <scope>NUCLEOTIDE SEQUENCE [LARGE SCALE GENOMIC DNA]</scope>
    <source>
        <strain evidence="3">JCM 17664</strain>
    </source>
</reference>
<name>A0ABP8FQV0_9BACT</name>
<organism evidence="2 3">
    <name type="scientific">Compostibacter hankyongensis</name>
    <dbReference type="NCBI Taxonomy" id="1007089"/>
    <lineage>
        <taxon>Bacteria</taxon>
        <taxon>Pseudomonadati</taxon>
        <taxon>Bacteroidota</taxon>
        <taxon>Chitinophagia</taxon>
        <taxon>Chitinophagales</taxon>
        <taxon>Chitinophagaceae</taxon>
        <taxon>Compostibacter</taxon>
    </lineage>
</organism>
<dbReference type="Proteomes" id="UP001501207">
    <property type="component" value="Unassembled WGS sequence"/>
</dbReference>
<evidence type="ECO:0000259" key="1">
    <source>
        <dbReference type="Pfam" id="PF05050"/>
    </source>
</evidence>
<dbReference type="Pfam" id="PF05050">
    <property type="entry name" value="Methyltransf_21"/>
    <property type="match status" value="1"/>
</dbReference>
<dbReference type="EMBL" id="BAABFN010000002">
    <property type="protein sequence ID" value="GAA4308907.1"/>
    <property type="molecule type" value="Genomic_DNA"/>
</dbReference>
<dbReference type="SUPFAM" id="SSF53335">
    <property type="entry name" value="S-adenosyl-L-methionine-dependent methyltransferases"/>
    <property type="match status" value="1"/>
</dbReference>
<comment type="caution">
    <text evidence="2">The sequence shown here is derived from an EMBL/GenBank/DDBJ whole genome shotgun (WGS) entry which is preliminary data.</text>
</comment>
<dbReference type="PANTHER" id="PTHR34203">
    <property type="entry name" value="METHYLTRANSFERASE, FKBM FAMILY PROTEIN"/>
    <property type="match status" value="1"/>
</dbReference>
<accession>A0ABP8FQV0</accession>
<dbReference type="InterPro" id="IPR006342">
    <property type="entry name" value="FkbM_mtfrase"/>
</dbReference>
<evidence type="ECO:0000313" key="2">
    <source>
        <dbReference type="EMBL" id="GAA4308907.1"/>
    </source>
</evidence>
<gene>
    <name evidence="2" type="ORF">GCM10023143_16630</name>
</gene>
<dbReference type="InterPro" id="IPR029063">
    <property type="entry name" value="SAM-dependent_MTases_sf"/>
</dbReference>
<dbReference type="InterPro" id="IPR052514">
    <property type="entry name" value="SAM-dependent_MTase"/>
</dbReference>